<organism evidence="1 2">
    <name type="scientific">Malus domestica</name>
    <name type="common">Apple</name>
    <name type="synonym">Pyrus malus</name>
    <dbReference type="NCBI Taxonomy" id="3750"/>
    <lineage>
        <taxon>Eukaryota</taxon>
        <taxon>Viridiplantae</taxon>
        <taxon>Streptophyta</taxon>
        <taxon>Embryophyta</taxon>
        <taxon>Tracheophyta</taxon>
        <taxon>Spermatophyta</taxon>
        <taxon>Magnoliopsida</taxon>
        <taxon>eudicotyledons</taxon>
        <taxon>Gunneridae</taxon>
        <taxon>Pentapetalae</taxon>
        <taxon>rosids</taxon>
        <taxon>fabids</taxon>
        <taxon>Rosales</taxon>
        <taxon>Rosaceae</taxon>
        <taxon>Amygdaloideae</taxon>
        <taxon>Maleae</taxon>
        <taxon>Malus</taxon>
    </lineage>
</organism>
<accession>A0A498H9E1</accession>
<name>A0A498H9E1_MALDO</name>
<dbReference type="EMBL" id="RDQH01000343">
    <property type="protein sequence ID" value="RXH67609.1"/>
    <property type="molecule type" value="Genomic_DNA"/>
</dbReference>
<keyword evidence="2" id="KW-1185">Reference proteome</keyword>
<proteinExistence type="predicted"/>
<sequence length="67" mass="7359">MVAGSILDGSDVLLVVATRPVNRRRDRWCRRGGRDIGEKSEYKVGVAKVDVVKEDMIGVDGLETLDS</sequence>
<comment type="caution">
    <text evidence="1">The sequence shown here is derived from an EMBL/GenBank/DDBJ whole genome shotgun (WGS) entry which is preliminary data.</text>
</comment>
<evidence type="ECO:0000313" key="1">
    <source>
        <dbReference type="EMBL" id="RXH67609.1"/>
    </source>
</evidence>
<gene>
    <name evidence="1" type="ORF">DVH24_027756</name>
</gene>
<dbReference type="Proteomes" id="UP000290289">
    <property type="component" value="Chromosome 17"/>
</dbReference>
<evidence type="ECO:0000313" key="2">
    <source>
        <dbReference type="Proteomes" id="UP000290289"/>
    </source>
</evidence>
<dbReference type="AlphaFoldDB" id="A0A498H9E1"/>
<reference evidence="1 2" key="1">
    <citation type="submission" date="2018-10" db="EMBL/GenBank/DDBJ databases">
        <title>A high-quality apple genome assembly.</title>
        <authorList>
            <person name="Hu J."/>
        </authorList>
    </citation>
    <scope>NUCLEOTIDE SEQUENCE [LARGE SCALE GENOMIC DNA]</scope>
    <source>
        <strain evidence="2">cv. HFTH1</strain>
        <tissue evidence="1">Young leaf</tissue>
    </source>
</reference>
<protein>
    <submittedName>
        <fullName evidence="1">Uncharacterized protein</fullName>
    </submittedName>
</protein>